<dbReference type="AlphaFoldDB" id="A0AAN6JSC9"/>
<feature type="compositionally biased region" description="Polar residues" evidence="1">
    <location>
        <begin position="325"/>
        <end position="338"/>
    </location>
</feature>
<sequence length="536" mass="58181">MEATQAAGRVAVDATEYMRRARLKEAALPPGTDDAVQRPARSHAQHLTLPSPPTTPGEDAQQGGHSGEQPAHKKRKITARRRTRPVLIEPIHSPPAPIAPVQPAATQELTKSATSKPNQNASDLLRNMLSRHITESQLHLSEAYEEVRFDLAVRTIRSRELKEARNVLDERIDELQERIQARQSFYHSNGLFLPKINTDSGLVASSSPTPAQPIEGKLTNDRIAQVSFDREKAGVQKSDLPSSGFDLSSRFRAIASASSRAQHSNTGDQVILLEVLHRYLYPVTLSRGFSIKQPPKSRIQKPPQPSSNRKRRKKSIQGPADGEQSHSQGTLSSTQTLDSAEVPHTPNTGNGPSLISNSSEKPIDVTTSNSEQWPNFFESLDTIFAAAAAAPAFPAAPCASGFKSLSFDLELPEAATHLAACGSVSKESSGSSQIDTTVHDSLSDSRAPTVTDSVFGDEDKAVDGSETPHASLFDLAQAFGLEHQDEDPGLAHTQSEDQRTVVDEEHGESTLQRSTHQPPTNLQTDLDFDDLMAQLV</sequence>
<protein>
    <submittedName>
        <fullName evidence="2">Uncharacterized protein</fullName>
    </submittedName>
</protein>
<gene>
    <name evidence="2" type="ORF">OC846_004852</name>
</gene>
<comment type="caution">
    <text evidence="2">The sequence shown here is derived from an EMBL/GenBank/DDBJ whole genome shotgun (WGS) entry which is preliminary data.</text>
</comment>
<proteinExistence type="predicted"/>
<feature type="compositionally biased region" description="Polar residues" evidence="1">
    <location>
        <begin position="509"/>
        <end position="524"/>
    </location>
</feature>
<dbReference type="EMBL" id="JAPDMZ010000161">
    <property type="protein sequence ID" value="KAK0547434.1"/>
    <property type="molecule type" value="Genomic_DNA"/>
</dbReference>
<feature type="region of interest" description="Disordered" evidence="1">
    <location>
        <begin position="425"/>
        <end position="466"/>
    </location>
</feature>
<feature type="region of interest" description="Disordered" evidence="1">
    <location>
        <begin position="291"/>
        <end position="369"/>
    </location>
</feature>
<feature type="compositionally biased region" description="Basic residues" evidence="1">
    <location>
        <begin position="72"/>
        <end position="84"/>
    </location>
</feature>
<name>A0AAN6JSC9_9BASI</name>
<feature type="region of interest" description="Disordered" evidence="1">
    <location>
        <begin position="23"/>
        <end position="120"/>
    </location>
</feature>
<feature type="compositionally biased region" description="Polar residues" evidence="1">
    <location>
        <begin position="345"/>
        <end position="369"/>
    </location>
</feature>
<evidence type="ECO:0000256" key="1">
    <source>
        <dbReference type="SAM" id="MobiDB-lite"/>
    </source>
</evidence>
<accession>A0AAN6JSC9</accession>
<reference evidence="2" key="1">
    <citation type="journal article" date="2023" name="PhytoFront">
        <title>Draft Genome Resources of Seven Strains of Tilletia horrida, Causal Agent of Kernel Smut of Rice.</title>
        <authorList>
            <person name="Khanal S."/>
            <person name="Antony Babu S."/>
            <person name="Zhou X.G."/>
        </authorList>
    </citation>
    <scope>NUCLEOTIDE SEQUENCE</scope>
    <source>
        <strain evidence="2">TX6</strain>
    </source>
</reference>
<organism evidence="2 3">
    <name type="scientific">Tilletia horrida</name>
    <dbReference type="NCBI Taxonomy" id="155126"/>
    <lineage>
        <taxon>Eukaryota</taxon>
        <taxon>Fungi</taxon>
        <taxon>Dikarya</taxon>
        <taxon>Basidiomycota</taxon>
        <taxon>Ustilaginomycotina</taxon>
        <taxon>Exobasidiomycetes</taxon>
        <taxon>Tilletiales</taxon>
        <taxon>Tilletiaceae</taxon>
        <taxon>Tilletia</taxon>
    </lineage>
</organism>
<feature type="compositionally biased region" description="Polar residues" evidence="1">
    <location>
        <begin position="107"/>
        <end position="120"/>
    </location>
</feature>
<evidence type="ECO:0000313" key="3">
    <source>
        <dbReference type="Proteomes" id="UP001176517"/>
    </source>
</evidence>
<keyword evidence="3" id="KW-1185">Reference proteome</keyword>
<evidence type="ECO:0000313" key="2">
    <source>
        <dbReference type="EMBL" id="KAK0547434.1"/>
    </source>
</evidence>
<feature type="compositionally biased region" description="Basic and acidic residues" evidence="1">
    <location>
        <begin position="494"/>
        <end position="508"/>
    </location>
</feature>
<dbReference type="Proteomes" id="UP001176517">
    <property type="component" value="Unassembled WGS sequence"/>
</dbReference>
<feature type="region of interest" description="Disordered" evidence="1">
    <location>
        <begin position="486"/>
        <end position="524"/>
    </location>
</feature>